<evidence type="ECO:0000256" key="3">
    <source>
        <dbReference type="ARBA" id="ARBA00023085"/>
    </source>
</evidence>
<dbReference type="AlphaFoldDB" id="A0A846MW96"/>
<feature type="domain" description="Pectinesterase catalytic" evidence="5">
    <location>
        <begin position="38"/>
        <end position="271"/>
    </location>
</feature>
<dbReference type="GO" id="GO:0030599">
    <property type="term" value="F:pectinesterase activity"/>
    <property type="evidence" value="ECO:0007669"/>
    <property type="project" value="UniProtKB-EC"/>
</dbReference>
<evidence type="ECO:0000256" key="1">
    <source>
        <dbReference type="ARBA" id="ARBA00008891"/>
    </source>
</evidence>
<dbReference type="InterPro" id="IPR012334">
    <property type="entry name" value="Pectin_lyas_fold"/>
</dbReference>
<feature type="signal peptide" evidence="4">
    <location>
        <begin position="1"/>
        <end position="19"/>
    </location>
</feature>
<dbReference type="GO" id="GO:0042545">
    <property type="term" value="P:cell wall modification"/>
    <property type="evidence" value="ECO:0007669"/>
    <property type="project" value="InterPro"/>
</dbReference>
<dbReference type="RefSeq" id="WP_167081023.1">
    <property type="nucleotide sequence ID" value="NZ_BAAADC010000001.1"/>
</dbReference>
<comment type="similarity">
    <text evidence="1">Belongs to the pectinesterase family.</text>
</comment>
<keyword evidence="4" id="KW-0732">Signal</keyword>
<evidence type="ECO:0000256" key="4">
    <source>
        <dbReference type="SAM" id="SignalP"/>
    </source>
</evidence>
<gene>
    <name evidence="6" type="ORF">FHS83_000749</name>
</gene>
<proteinExistence type="inferred from homology"/>
<dbReference type="EC" id="3.1.1.11" evidence="6"/>
<dbReference type="SUPFAM" id="SSF51126">
    <property type="entry name" value="Pectin lyase-like"/>
    <property type="match status" value="1"/>
</dbReference>
<dbReference type="Gene3D" id="2.160.20.10">
    <property type="entry name" value="Single-stranded right-handed beta-helix, Pectin lyase-like"/>
    <property type="match status" value="1"/>
</dbReference>
<keyword evidence="7" id="KW-1185">Reference proteome</keyword>
<dbReference type="Pfam" id="PF01095">
    <property type="entry name" value="Pectinesterase"/>
    <property type="match status" value="1"/>
</dbReference>
<dbReference type="InterPro" id="IPR011050">
    <property type="entry name" value="Pectin_lyase_fold/virulence"/>
</dbReference>
<dbReference type="Proteomes" id="UP000570514">
    <property type="component" value="Unassembled WGS sequence"/>
</dbReference>
<comment type="caution">
    <text evidence="6">The sequence shown here is derived from an EMBL/GenBank/DDBJ whole genome shotgun (WGS) entry which is preliminary data.</text>
</comment>
<name>A0A846MW96_9PROT</name>
<accession>A0A846MW96</accession>
<dbReference type="PANTHER" id="PTHR31321:SF57">
    <property type="entry name" value="PECTINESTERASE 53-RELATED"/>
    <property type="match status" value="1"/>
</dbReference>
<sequence length="364" mass="39639">MISRSLFLALVIFCGTAEAAPSYAYRVEKSCTGVEHCYASVQAALNAAGTETGWVTIKLGAGDFYEKVNITRPKTTLKGEGVGRTRLYFDAVAQTAGKYHRANWGTPGSATLTIDADEVKVEALTVENTFDYLSNDALPDNDPKKIGNSQAAALLLDIHSDRVSIRDAALLGYQDTLFANGARAFIDKSLIAGNVDFIFGNGQLLIQDSELRTRKRGAKMAAGETQSFLLAPSTQLSQAIGIVVYRSRLTRDDGVPDNTIALARPWHPTSHFPDGRYADPNAVGYASFIDCFMDAHIKSQHWDVMAGTARDGTKTAIFRPEDSRFAESGSTGPGARHTDQAIRWKSPLSIQEVRALLFKDWPQP</sequence>
<evidence type="ECO:0000313" key="7">
    <source>
        <dbReference type="Proteomes" id="UP000570514"/>
    </source>
</evidence>
<evidence type="ECO:0000259" key="5">
    <source>
        <dbReference type="Pfam" id="PF01095"/>
    </source>
</evidence>
<dbReference type="GO" id="GO:0009279">
    <property type="term" value="C:cell outer membrane"/>
    <property type="evidence" value="ECO:0007669"/>
    <property type="project" value="TreeGrafter"/>
</dbReference>
<evidence type="ECO:0000256" key="2">
    <source>
        <dbReference type="ARBA" id="ARBA00022801"/>
    </source>
</evidence>
<feature type="chain" id="PRO_5032909441" evidence="4">
    <location>
        <begin position="20"/>
        <end position="364"/>
    </location>
</feature>
<dbReference type="InterPro" id="IPR000070">
    <property type="entry name" value="Pectinesterase_cat"/>
</dbReference>
<protein>
    <submittedName>
        <fullName evidence="6">Pectinesterase</fullName>
        <ecNumber evidence="6">3.1.1.11</ecNumber>
    </submittedName>
</protein>
<evidence type="ECO:0000313" key="6">
    <source>
        <dbReference type="EMBL" id="NIK87431.1"/>
    </source>
</evidence>
<dbReference type="PANTHER" id="PTHR31321">
    <property type="entry name" value="ACYL-COA THIOESTER HYDROLASE YBHC-RELATED"/>
    <property type="match status" value="1"/>
</dbReference>
<organism evidence="6 7">
    <name type="scientific">Rhizomicrobium palustre</name>
    <dbReference type="NCBI Taxonomy" id="189966"/>
    <lineage>
        <taxon>Bacteria</taxon>
        <taxon>Pseudomonadati</taxon>
        <taxon>Pseudomonadota</taxon>
        <taxon>Alphaproteobacteria</taxon>
        <taxon>Micropepsales</taxon>
        <taxon>Micropepsaceae</taxon>
        <taxon>Rhizomicrobium</taxon>
    </lineage>
</organism>
<keyword evidence="3" id="KW-0063">Aspartyl esterase</keyword>
<reference evidence="6 7" key="1">
    <citation type="submission" date="2020-03" db="EMBL/GenBank/DDBJ databases">
        <title>Genomic Encyclopedia of Type Strains, Phase IV (KMG-IV): sequencing the most valuable type-strain genomes for metagenomic binning, comparative biology and taxonomic classification.</title>
        <authorList>
            <person name="Goeker M."/>
        </authorList>
    </citation>
    <scope>NUCLEOTIDE SEQUENCE [LARGE SCALE GENOMIC DNA]</scope>
    <source>
        <strain evidence="6 7">DSM 19867</strain>
    </source>
</reference>
<dbReference type="EMBL" id="JAASRM010000001">
    <property type="protein sequence ID" value="NIK87431.1"/>
    <property type="molecule type" value="Genomic_DNA"/>
</dbReference>
<keyword evidence="2 6" id="KW-0378">Hydrolase</keyword>